<protein>
    <submittedName>
        <fullName evidence="2">Uncharacterized protein</fullName>
    </submittedName>
</protein>
<dbReference type="Proteomes" id="UP000887565">
    <property type="component" value="Unplaced"/>
</dbReference>
<dbReference type="AlphaFoldDB" id="A0A915IIG4"/>
<keyword evidence="1" id="KW-1185">Reference proteome</keyword>
<reference evidence="2" key="1">
    <citation type="submission" date="2022-11" db="UniProtKB">
        <authorList>
            <consortium name="WormBaseParasite"/>
        </authorList>
    </citation>
    <scope>IDENTIFICATION</scope>
</reference>
<proteinExistence type="predicted"/>
<name>A0A915IIG4_ROMCU</name>
<dbReference type="WBParaSite" id="nRc.2.0.1.t13604-RA">
    <property type="protein sequence ID" value="nRc.2.0.1.t13604-RA"/>
    <property type="gene ID" value="nRc.2.0.1.g13604"/>
</dbReference>
<organism evidence="1 2">
    <name type="scientific">Romanomermis culicivorax</name>
    <name type="common">Nematode worm</name>
    <dbReference type="NCBI Taxonomy" id="13658"/>
    <lineage>
        <taxon>Eukaryota</taxon>
        <taxon>Metazoa</taxon>
        <taxon>Ecdysozoa</taxon>
        <taxon>Nematoda</taxon>
        <taxon>Enoplea</taxon>
        <taxon>Dorylaimia</taxon>
        <taxon>Mermithida</taxon>
        <taxon>Mermithoidea</taxon>
        <taxon>Mermithidae</taxon>
        <taxon>Romanomermis</taxon>
    </lineage>
</organism>
<evidence type="ECO:0000313" key="1">
    <source>
        <dbReference type="Proteomes" id="UP000887565"/>
    </source>
</evidence>
<accession>A0A915IIG4</accession>
<sequence length="66" mass="7862">MKMLAWEQSTTVTKIYNEKNFASSINLALKEYLELKRIRKFGRGNVGRVAKSSWWNMQPERDRQVK</sequence>
<evidence type="ECO:0000313" key="2">
    <source>
        <dbReference type="WBParaSite" id="nRc.2.0.1.t13604-RA"/>
    </source>
</evidence>